<evidence type="ECO:0000256" key="3">
    <source>
        <dbReference type="ARBA" id="ARBA00022481"/>
    </source>
</evidence>
<evidence type="ECO:0000256" key="6">
    <source>
        <dbReference type="ARBA" id="ARBA00023136"/>
    </source>
</evidence>
<comment type="caution">
    <text evidence="12">The sequence shown here is derived from an EMBL/GenBank/DDBJ whole genome shotgun (WGS) entry which is preliminary data.</text>
</comment>
<proteinExistence type="inferred from homology"/>
<evidence type="ECO:0000256" key="2">
    <source>
        <dbReference type="ARBA" id="ARBA00022475"/>
    </source>
</evidence>
<organism evidence="12 13">
    <name type="scientific">Glaciimonas soli</name>
    <dbReference type="NCBI Taxonomy" id="2590999"/>
    <lineage>
        <taxon>Bacteria</taxon>
        <taxon>Pseudomonadati</taxon>
        <taxon>Pseudomonadota</taxon>
        <taxon>Betaproteobacteria</taxon>
        <taxon>Burkholderiales</taxon>
        <taxon>Oxalobacteraceae</taxon>
        <taxon>Glaciimonas</taxon>
    </lineage>
</organism>
<comment type="similarity">
    <text evidence="7">Belongs to the methyl-accepting chemotaxis (MCP) protein family.</text>
</comment>
<feature type="compositionally biased region" description="Basic and acidic residues" evidence="9">
    <location>
        <begin position="535"/>
        <end position="544"/>
    </location>
</feature>
<evidence type="ECO:0000256" key="10">
    <source>
        <dbReference type="SAM" id="Phobius"/>
    </source>
</evidence>
<gene>
    <name evidence="12" type="ORF">GEV47_02105</name>
</gene>
<feature type="region of interest" description="Disordered" evidence="9">
    <location>
        <begin position="523"/>
        <end position="588"/>
    </location>
</feature>
<keyword evidence="8" id="KW-0807">Transducer</keyword>
<evidence type="ECO:0000256" key="7">
    <source>
        <dbReference type="ARBA" id="ARBA00029447"/>
    </source>
</evidence>
<dbReference type="PANTHER" id="PTHR43531:SF14">
    <property type="entry name" value="METHYL-ACCEPTING CHEMOTAXIS PROTEIN I-RELATED"/>
    <property type="match status" value="1"/>
</dbReference>
<accession>A0A843YI87</accession>
<dbReference type="InterPro" id="IPR004089">
    <property type="entry name" value="MCPsignal_dom"/>
</dbReference>
<feature type="compositionally biased region" description="Polar residues" evidence="9">
    <location>
        <begin position="579"/>
        <end position="588"/>
    </location>
</feature>
<feature type="compositionally biased region" description="Polar residues" evidence="9">
    <location>
        <begin position="525"/>
        <end position="534"/>
    </location>
</feature>
<dbReference type="PROSITE" id="PS00538">
    <property type="entry name" value="CHEMOTAXIS_TRANSDUC_1"/>
    <property type="match status" value="1"/>
</dbReference>
<dbReference type="FunFam" id="1.10.287.950:FF:000001">
    <property type="entry name" value="Methyl-accepting chemotaxis sensory transducer"/>
    <property type="match status" value="1"/>
</dbReference>
<evidence type="ECO:0000256" key="8">
    <source>
        <dbReference type="PROSITE-ProRule" id="PRU00284"/>
    </source>
</evidence>
<dbReference type="GO" id="GO:0005886">
    <property type="term" value="C:plasma membrane"/>
    <property type="evidence" value="ECO:0007669"/>
    <property type="project" value="UniProtKB-SubCell"/>
</dbReference>
<dbReference type="SMART" id="SM00283">
    <property type="entry name" value="MA"/>
    <property type="match status" value="1"/>
</dbReference>
<sequence length="588" mass="63424">MKKLTLKKNLLAILIILWVGLIALSLLSARELYHAKLEERKLKVMDLIDIVGDLTSSYMGDVKKGTMTKEDAQKHALERISDLRFEGEKNFFYVFDSKPIVLANPGLTDLIGTNVSNWTTEDGKRLFMEMIKGDLANGETFVEYIVKYPGKGNVSKLGYSRYIKEWDWHVASGVLLDDLEASFMKELLAQILYLVIVGGVLTILLYLLSRSIVKSLGGEPAYATHIATRIAEGDLSVAVNVKDNDSSSLLFVMRQMQQYLAQTVRQIRDGSEAITVGTKEIAAGNSDLSARTEQQAASLEETAASMEQLTATVKQNADNARQAGQLAQAASDIAVNGGSVVNQVITTMQGISESSRRITDIIGVIDGIAFQTNILALNAAVEAARAGEQGRGFAVVAGEVRILAQRSAQAAKEIKVLIDDSSSRVSNGSDLASRAGNTMSEVVQSVKRVTDIMDEISSASQEQSSGIAQVNQAVIQMDQVTQQNAALVEQAAAAAISLEDQAHRLNGAVSAFQLNEAAQGFVKKNASTAQQSSHESSHTVRHEPAMAMATAKSRAKPASQVDTNHRSDSPASKRAVAKTASSDDWQTF</sequence>
<protein>
    <recommendedName>
        <fullName evidence="11">Methyl-accepting transducer domain-containing protein</fullName>
    </recommendedName>
</protein>
<comment type="subcellular location">
    <subcellularLocation>
        <location evidence="1">Cell membrane</location>
        <topology evidence="1">Multi-pass membrane protein</topology>
    </subcellularLocation>
</comment>
<dbReference type="GO" id="GO:0006935">
    <property type="term" value="P:chemotaxis"/>
    <property type="evidence" value="ECO:0007669"/>
    <property type="project" value="InterPro"/>
</dbReference>
<dbReference type="Gene3D" id="1.10.287.950">
    <property type="entry name" value="Methyl-accepting chemotaxis protein"/>
    <property type="match status" value="1"/>
</dbReference>
<dbReference type="Gene3D" id="3.30.450.20">
    <property type="entry name" value="PAS domain"/>
    <property type="match status" value="1"/>
</dbReference>
<dbReference type="GO" id="GO:0004888">
    <property type="term" value="F:transmembrane signaling receptor activity"/>
    <property type="evidence" value="ECO:0007669"/>
    <property type="project" value="InterPro"/>
</dbReference>
<name>A0A843YI87_9BURK</name>
<reference evidence="12 13" key="1">
    <citation type="submission" date="2019-10" db="EMBL/GenBank/DDBJ databases">
        <title>Glaciimonas soli sp. nov., a psychrophilic bacterium isolated from the forest soil of a high elevation mountain in Taiwan.</title>
        <authorList>
            <person name="Wang L.-T."/>
            <person name="Shieh W.Y."/>
        </authorList>
    </citation>
    <scope>NUCLEOTIDE SEQUENCE [LARGE SCALE GENOMIC DNA]</scope>
    <source>
        <strain evidence="12 13">GS1</strain>
    </source>
</reference>
<evidence type="ECO:0000313" key="12">
    <source>
        <dbReference type="EMBL" id="MQQ99478.1"/>
    </source>
</evidence>
<dbReference type="PROSITE" id="PS50111">
    <property type="entry name" value="CHEMOTAXIS_TRANSDUC_2"/>
    <property type="match status" value="1"/>
</dbReference>
<dbReference type="Proteomes" id="UP000451565">
    <property type="component" value="Unassembled WGS sequence"/>
</dbReference>
<keyword evidence="6 10" id="KW-0472">Membrane</keyword>
<dbReference type="InterPro" id="IPR033480">
    <property type="entry name" value="sCache_2"/>
</dbReference>
<evidence type="ECO:0000256" key="5">
    <source>
        <dbReference type="ARBA" id="ARBA00022989"/>
    </source>
</evidence>
<dbReference type="GO" id="GO:0007165">
    <property type="term" value="P:signal transduction"/>
    <property type="evidence" value="ECO:0007669"/>
    <property type="project" value="UniProtKB-KW"/>
</dbReference>
<keyword evidence="13" id="KW-1185">Reference proteome</keyword>
<evidence type="ECO:0000259" key="11">
    <source>
        <dbReference type="PROSITE" id="PS50111"/>
    </source>
</evidence>
<feature type="domain" description="Methyl-accepting transducer" evidence="11">
    <location>
        <begin position="270"/>
        <end position="499"/>
    </location>
</feature>
<dbReference type="Pfam" id="PF00015">
    <property type="entry name" value="MCPsignal"/>
    <property type="match status" value="1"/>
</dbReference>
<dbReference type="SMART" id="SM01049">
    <property type="entry name" value="Cache_2"/>
    <property type="match status" value="1"/>
</dbReference>
<dbReference type="PANTHER" id="PTHR43531">
    <property type="entry name" value="PROTEIN ICFG"/>
    <property type="match status" value="1"/>
</dbReference>
<dbReference type="EMBL" id="WINI01000001">
    <property type="protein sequence ID" value="MQQ99478.1"/>
    <property type="molecule type" value="Genomic_DNA"/>
</dbReference>
<keyword evidence="2" id="KW-1003">Cell membrane</keyword>
<dbReference type="Pfam" id="PF17200">
    <property type="entry name" value="sCache_2"/>
    <property type="match status" value="1"/>
</dbReference>
<dbReference type="InterPro" id="IPR004091">
    <property type="entry name" value="Chemotax_Me-accpt_rcpt_Me-site"/>
</dbReference>
<dbReference type="InterPro" id="IPR004090">
    <property type="entry name" value="Chemotax_Me-accpt_rcpt"/>
</dbReference>
<dbReference type="AlphaFoldDB" id="A0A843YI87"/>
<evidence type="ECO:0000256" key="1">
    <source>
        <dbReference type="ARBA" id="ARBA00004651"/>
    </source>
</evidence>
<keyword evidence="3" id="KW-0488">Methylation</keyword>
<dbReference type="RefSeq" id="WP_153233050.1">
    <property type="nucleotide sequence ID" value="NZ_WINI01000001.1"/>
</dbReference>
<dbReference type="OrthoDB" id="8555762at2"/>
<evidence type="ECO:0000256" key="9">
    <source>
        <dbReference type="SAM" id="MobiDB-lite"/>
    </source>
</evidence>
<keyword evidence="4 10" id="KW-0812">Transmembrane</keyword>
<dbReference type="SUPFAM" id="SSF58104">
    <property type="entry name" value="Methyl-accepting chemotaxis protein (MCP) signaling domain"/>
    <property type="match status" value="1"/>
</dbReference>
<dbReference type="PRINTS" id="PR00260">
    <property type="entry name" value="CHEMTRNSDUCR"/>
</dbReference>
<dbReference type="CDD" id="cd11386">
    <property type="entry name" value="MCP_signal"/>
    <property type="match status" value="1"/>
</dbReference>
<dbReference type="InterPro" id="IPR051310">
    <property type="entry name" value="MCP_chemotaxis"/>
</dbReference>
<keyword evidence="5 10" id="KW-1133">Transmembrane helix</keyword>
<feature type="transmembrane region" description="Helical" evidence="10">
    <location>
        <begin position="187"/>
        <end position="208"/>
    </location>
</feature>
<evidence type="ECO:0000256" key="4">
    <source>
        <dbReference type="ARBA" id="ARBA00022692"/>
    </source>
</evidence>
<evidence type="ECO:0000313" key="13">
    <source>
        <dbReference type="Proteomes" id="UP000451565"/>
    </source>
</evidence>